<organism evidence="1 2">
    <name type="scientific">Nocardia amamiensis</name>
    <dbReference type="NCBI Taxonomy" id="404578"/>
    <lineage>
        <taxon>Bacteria</taxon>
        <taxon>Bacillati</taxon>
        <taxon>Actinomycetota</taxon>
        <taxon>Actinomycetes</taxon>
        <taxon>Mycobacteriales</taxon>
        <taxon>Nocardiaceae</taxon>
        <taxon>Nocardia</taxon>
    </lineage>
</organism>
<keyword evidence="2" id="KW-1185">Reference proteome</keyword>
<evidence type="ECO:0000313" key="1">
    <source>
        <dbReference type="EMBL" id="MBF6301455.1"/>
    </source>
</evidence>
<accession>A0ABS0CY90</accession>
<dbReference type="Proteomes" id="UP000702209">
    <property type="component" value="Unassembled WGS sequence"/>
</dbReference>
<proteinExistence type="predicted"/>
<dbReference type="RefSeq" id="WP_195132671.1">
    <property type="nucleotide sequence ID" value="NZ_JADLQX010000027.1"/>
</dbReference>
<reference evidence="1 2" key="1">
    <citation type="submission" date="2020-10" db="EMBL/GenBank/DDBJ databases">
        <title>Identification of Nocardia species via Next-generation sequencing and recognition of intraspecies genetic diversity.</title>
        <authorList>
            <person name="Li P."/>
            <person name="Li P."/>
            <person name="Lu B."/>
        </authorList>
    </citation>
    <scope>NUCLEOTIDE SEQUENCE [LARGE SCALE GENOMIC DNA]</scope>
    <source>
        <strain evidence="1 2">BJ06-0157</strain>
    </source>
</reference>
<comment type="caution">
    <text evidence="1">The sequence shown here is derived from an EMBL/GenBank/DDBJ whole genome shotgun (WGS) entry which is preliminary data.</text>
</comment>
<sequence>MGPQRSPRPEEDDVHLSVQFHDVDLDFAACLTAALYFVQDWRAYHYPDAVTVIPGDAAGLPRLPNERLYLEPCPRDFRGATIGEPPVEWTEKNQ</sequence>
<gene>
    <name evidence="1" type="ORF">IU459_28525</name>
</gene>
<dbReference type="EMBL" id="JADLQX010000027">
    <property type="protein sequence ID" value="MBF6301455.1"/>
    <property type="molecule type" value="Genomic_DNA"/>
</dbReference>
<evidence type="ECO:0000313" key="2">
    <source>
        <dbReference type="Proteomes" id="UP000702209"/>
    </source>
</evidence>
<protein>
    <submittedName>
        <fullName evidence="1">Uncharacterized protein</fullName>
    </submittedName>
</protein>
<name>A0ABS0CY90_9NOCA</name>